<accession>A0A6M3J7F7</accession>
<sequence length="95" mass="10820">MTYGQSPYKIRSTNPNDLVSECERVFALLSDRLDKMEGFRGKPQLYNILLTNFDVVCMNSSRGIILKDDQNPPNYHRITMTGASLTATNIGRNYE</sequence>
<protein>
    <submittedName>
        <fullName evidence="1">Uncharacterized protein</fullName>
    </submittedName>
</protein>
<organism evidence="1">
    <name type="scientific">viral metagenome</name>
    <dbReference type="NCBI Taxonomy" id="1070528"/>
    <lineage>
        <taxon>unclassified sequences</taxon>
        <taxon>metagenomes</taxon>
        <taxon>organismal metagenomes</taxon>
    </lineage>
</organism>
<name>A0A6M3J7F7_9ZZZZ</name>
<evidence type="ECO:0000313" key="1">
    <source>
        <dbReference type="EMBL" id="QJA64832.1"/>
    </source>
</evidence>
<evidence type="ECO:0000313" key="2">
    <source>
        <dbReference type="EMBL" id="QJA82102.1"/>
    </source>
</evidence>
<reference evidence="1" key="1">
    <citation type="submission" date="2020-03" db="EMBL/GenBank/DDBJ databases">
        <title>The deep terrestrial virosphere.</title>
        <authorList>
            <person name="Holmfeldt K."/>
            <person name="Nilsson E."/>
            <person name="Simone D."/>
            <person name="Lopez-Fernandez M."/>
            <person name="Wu X."/>
            <person name="de Brujin I."/>
            <person name="Lundin D."/>
            <person name="Andersson A."/>
            <person name="Bertilsson S."/>
            <person name="Dopson M."/>
        </authorList>
    </citation>
    <scope>NUCLEOTIDE SEQUENCE</scope>
    <source>
        <strain evidence="2">MM415A00444</strain>
        <strain evidence="1">MM415B00464</strain>
    </source>
</reference>
<gene>
    <name evidence="2" type="ORF">MM415A00444_0017</name>
    <name evidence="1" type="ORF">MM415B00464_0031</name>
</gene>
<dbReference type="EMBL" id="MT141527">
    <property type="protein sequence ID" value="QJA64832.1"/>
    <property type="molecule type" value="Genomic_DNA"/>
</dbReference>
<dbReference type="AlphaFoldDB" id="A0A6M3J7F7"/>
<dbReference type="EMBL" id="MT142479">
    <property type="protein sequence ID" value="QJA82102.1"/>
    <property type="molecule type" value="Genomic_DNA"/>
</dbReference>
<proteinExistence type="predicted"/>